<organism evidence="1 2">
    <name type="scientific">Hydrogenimonas cancrithermarum</name>
    <dbReference type="NCBI Taxonomy" id="2993563"/>
    <lineage>
        <taxon>Bacteria</taxon>
        <taxon>Pseudomonadati</taxon>
        <taxon>Campylobacterota</taxon>
        <taxon>Epsilonproteobacteria</taxon>
        <taxon>Campylobacterales</taxon>
        <taxon>Hydrogenimonadaceae</taxon>
        <taxon>Hydrogenimonas</taxon>
    </lineage>
</organism>
<dbReference type="Gene3D" id="3.20.20.410">
    <property type="entry name" value="Protein of unknown function UPF0759"/>
    <property type="match status" value="1"/>
</dbReference>
<dbReference type="RefSeq" id="WP_286337317.1">
    <property type="nucleotide sequence ID" value="NZ_AP027370.1"/>
</dbReference>
<gene>
    <name evidence="1" type="ORF">HCR_04250</name>
</gene>
<protein>
    <recommendedName>
        <fullName evidence="3">DUF72 domain-containing protein</fullName>
    </recommendedName>
</protein>
<sequence>MSIHVGTSGFYYEHWRGLFYPESLAKSHFFEFYMKHFDTVELNSTFYHLPRLKTTEHWAQMSPEAFLFSLKAYRGITHYRKLSDVKEELYRYLHLVKPLKPKLASILFQLPPSLHLDLPLLRDFLEILPSGYRYTVEFRHASWLTDDVFNLLKSYNVALCINDFGKRETPFEMTADFGYIRFHGPTGRYGGSYDDATLSMWAERLKEASRTLKDIFVYFNNDFGGFAVQNAKTLKQML</sequence>
<dbReference type="EMBL" id="AP027370">
    <property type="protein sequence ID" value="BDY12113.1"/>
    <property type="molecule type" value="Genomic_DNA"/>
</dbReference>
<dbReference type="SUPFAM" id="SSF117396">
    <property type="entry name" value="TM1631-like"/>
    <property type="match status" value="1"/>
</dbReference>
<dbReference type="Pfam" id="PF01904">
    <property type="entry name" value="DUF72"/>
    <property type="match status" value="1"/>
</dbReference>
<reference evidence="1 2" key="1">
    <citation type="submission" date="2023-03" db="EMBL/GenBank/DDBJ databases">
        <title>Description of Hydrogenimonas sp. ISO32.</title>
        <authorList>
            <person name="Mino S."/>
            <person name="Fukazawa S."/>
            <person name="Sawabe T."/>
        </authorList>
    </citation>
    <scope>NUCLEOTIDE SEQUENCE [LARGE SCALE GENOMIC DNA]</scope>
    <source>
        <strain evidence="1 2">ISO32</strain>
    </source>
</reference>
<keyword evidence="2" id="KW-1185">Reference proteome</keyword>
<dbReference type="InterPro" id="IPR036520">
    <property type="entry name" value="UPF0759_sf"/>
</dbReference>
<evidence type="ECO:0000313" key="2">
    <source>
        <dbReference type="Proteomes" id="UP001321445"/>
    </source>
</evidence>
<accession>A0ABM8FKC2</accession>
<proteinExistence type="predicted"/>
<dbReference type="PANTHER" id="PTHR30348:SF4">
    <property type="entry name" value="DUF72 DOMAIN-CONTAINING PROTEIN"/>
    <property type="match status" value="1"/>
</dbReference>
<dbReference type="InterPro" id="IPR002763">
    <property type="entry name" value="DUF72"/>
</dbReference>
<name>A0ABM8FKC2_9BACT</name>
<evidence type="ECO:0000313" key="1">
    <source>
        <dbReference type="EMBL" id="BDY12113.1"/>
    </source>
</evidence>
<evidence type="ECO:0008006" key="3">
    <source>
        <dbReference type="Google" id="ProtNLM"/>
    </source>
</evidence>
<dbReference type="PANTHER" id="PTHR30348">
    <property type="entry name" value="UNCHARACTERIZED PROTEIN YECE"/>
    <property type="match status" value="1"/>
</dbReference>
<dbReference type="Proteomes" id="UP001321445">
    <property type="component" value="Chromosome"/>
</dbReference>